<name>A0ABY0ETM2_9BACT</name>
<gene>
    <name evidence="2" type="ORF">CRU87_10555</name>
</gene>
<feature type="region of interest" description="Disordered" evidence="1">
    <location>
        <begin position="35"/>
        <end position="54"/>
    </location>
</feature>
<feature type="non-terminal residue" evidence="2">
    <location>
        <position position="75"/>
    </location>
</feature>
<organism evidence="2 3">
    <name type="scientific">Aliarcobacter trophiarum LMG 25534</name>
    <dbReference type="NCBI Taxonomy" id="1032241"/>
    <lineage>
        <taxon>Bacteria</taxon>
        <taxon>Pseudomonadati</taxon>
        <taxon>Campylobacterota</taxon>
        <taxon>Epsilonproteobacteria</taxon>
        <taxon>Campylobacterales</taxon>
        <taxon>Arcobacteraceae</taxon>
        <taxon>Aliarcobacter</taxon>
    </lineage>
</organism>
<reference evidence="2 3" key="1">
    <citation type="submission" date="2017-10" db="EMBL/GenBank/DDBJ databases">
        <title>Genomics of the genus Arcobacter.</title>
        <authorList>
            <person name="Perez-Cataluna A."/>
            <person name="Figueras M.J."/>
        </authorList>
    </citation>
    <scope>NUCLEOTIDE SEQUENCE [LARGE SCALE GENOMIC DNA]</scope>
    <source>
        <strain evidence="2 3">LMG 25534</strain>
    </source>
</reference>
<accession>A0ABY0ETM2</accession>
<dbReference type="EMBL" id="PDKD01000166">
    <property type="protein sequence ID" value="RXJ86486.1"/>
    <property type="molecule type" value="Genomic_DNA"/>
</dbReference>
<dbReference type="Proteomes" id="UP000289132">
    <property type="component" value="Unassembled WGS sequence"/>
</dbReference>
<evidence type="ECO:0000256" key="1">
    <source>
        <dbReference type="SAM" id="MobiDB-lite"/>
    </source>
</evidence>
<keyword evidence="3" id="KW-1185">Reference proteome</keyword>
<comment type="caution">
    <text evidence="2">The sequence shown here is derived from an EMBL/GenBank/DDBJ whole genome shotgun (WGS) entry which is preliminary data.</text>
</comment>
<proteinExistence type="predicted"/>
<protein>
    <submittedName>
        <fullName evidence="2">Uncharacterized protein</fullName>
    </submittedName>
</protein>
<evidence type="ECO:0000313" key="3">
    <source>
        <dbReference type="Proteomes" id="UP000289132"/>
    </source>
</evidence>
<sequence>MISLEKPQRKWASSRLEGKTSWIFSSCGRCSRLTTGPSGTRSGGLRKGQSPCLAPIRLRRRRRNALYRPSASSGA</sequence>
<evidence type="ECO:0000313" key="2">
    <source>
        <dbReference type="EMBL" id="RXJ86486.1"/>
    </source>
</evidence>